<gene>
    <name evidence="1" type="ORF">D1B33_17865</name>
</gene>
<evidence type="ECO:0000313" key="1">
    <source>
        <dbReference type="EMBL" id="RHW31378.1"/>
    </source>
</evidence>
<accession>A0A396SAB0</accession>
<protein>
    <submittedName>
        <fullName evidence="1">Uncharacterized protein</fullName>
    </submittedName>
</protein>
<comment type="caution">
    <text evidence="1">The sequence shown here is derived from an EMBL/GenBank/DDBJ whole genome shotgun (WGS) entry which is preliminary data.</text>
</comment>
<reference evidence="1 2" key="1">
    <citation type="submission" date="2018-08" db="EMBL/GenBank/DDBJ databases">
        <title>Lysinibacillus sp. YLB-03 draft genome sequence.</title>
        <authorList>
            <person name="Yu L."/>
        </authorList>
    </citation>
    <scope>NUCLEOTIDE SEQUENCE [LARGE SCALE GENOMIC DNA]</scope>
    <source>
        <strain evidence="1 2">YLB-03</strain>
    </source>
</reference>
<name>A0A396SAB0_9BACL</name>
<dbReference type="OrthoDB" id="2739839at2"/>
<sequence length="69" mass="8152">MNPNIEDLLKRVEFKKQFVEEYRKKCLERADVFSSYKDLALYCDAKIDAYNSMIKDINELFPLAATKIN</sequence>
<keyword evidence="2" id="KW-1185">Reference proteome</keyword>
<dbReference type="Proteomes" id="UP000265692">
    <property type="component" value="Unassembled WGS sequence"/>
</dbReference>
<evidence type="ECO:0000313" key="2">
    <source>
        <dbReference type="Proteomes" id="UP000265692"/>
    </source>
</evidence>
<dbReference type="RefSeq" id="WP_118877768.1">
    <property type="nucleotide sequence ID" value="NZ_QWEI01000017.1"/>
</dbReference>
<dbReference type="AlphaFoldDB" id="A0A396SAB0"/>
<dbReference type="EMBL" id="QWEI01000017">
    <property type="protein sequence ID" value="RHW31378.1"/>
    <property type="molecule type" value="Genomic_DNA"/>
</dbReference>
<organism evidence="1 2">
    <name type="scientific">Ureibacillus yapensis</name>
    <dbReference type="NCBI Taxonomy" id="2304605"/>
    <lineage>
        <taxon>Bacteria</taxon>
        <taxon>Bacillati</taxon>
        <taxon>Bacillota</taxon>
        <taxon>Bacilli</taxon>
        <taxon>Bacillales</taxon>
        <taxon>Caryophanaceae</taxon>
        <taxon>Ureibacillus</taxon>
    </lineage>
</organism>
<proteinExistence type="predicted"/>